<evidence type="ECO:0000256" key="1">
    <source>
        <dbReference type="SAM" id="Coils"/>
    </source>
</evidence>
<dbReference type="STRING" id="1798649.A3B13_01965"/>
<feature type="compositionally biased region" description="Polar residues" evidence="2">
    <location>
        <begin position="15"/>
        <end position="38"/>
    </location>
</feature>
<comment type="caution">
    <text evidence="3">The sequence shown here is derived from an EMBL/GenBank/DDBJ whole genome shotgun (WGS) entry which is preliminary data.</text>
</comment>
<organism evidence="3 4">
    <name type="scientific">Candidatus Liptonbacteria bacterium RIFCSPLOWO2_01_FULL_45_15</name>
    <dbReference type="NCBI Taxonomy" id="1798649"/>
    <lineage>
        <taxon>Bacteria</taxon>
        <taxon>Candidatus Liptoniibacteriota</taxon>
    </lineage>
</organism>
<reference evidence="3 4" key="1">
    <citation type="journal article" date="2016" name="Nat. Commun.">
        <title>Thousands of microbial genomes shed light on interconnected biogeochemical processes in an aquifer system.</title>
        <authorList>
            <person name="Anantharaman K."/>
            <person name="Brown C.T."/>
            <person name="Hug L.A."/>
            <person name="Sharon I."/>
            <person name="Castelle C.J."/>
            <person name="Probst A.J."/>
            <person name="Thomas B.C."/>
            <person name="Singh A."/>
            <person name="Wilkins M.J."/>
            <person name="Karaoz U."/>
            <person name="Brodie E.L."/>
            <person name="Williams K.H."/>
            <person name="Hubbard S.S."/>
            <person name="Banfield J.F."/>
        </authorList>
    </citation>
    <scope>NUCLEOTIDE SEQUENCE [LARGE SCALE GENOMIC DNA]</scope>
</reference>
<evidence type="ECO:0000313" key="3">
    <source>
        <dbReference type="EMBL" id="OGY99932.1"/>
    </source>
</evidence>
<dbReference type="AlphaFoldDB" id="A0A1G2CEV9"/>
<name>A0A1G2CEV9_9BACT</name>
<proteinExistence type="predicted"/>
<dbReference type="Proteomes" id="UP000176287">
    <property type="component" value="Unassembled WGS sequence"/>
</dbReference>
<accession>A0A1G2CEV9</accession>
<feature type="compositionally biased region" description="Basic and acidic residues" evidence="2">
    <location>
        <begin position="1"/>
        <end position="14"/>
    </location>
</feature>
<feature type="region of interest" description="Disordered" evidence="2">
    <location>
        <begin position="1"/>
        <end position="38"/>
    </location>
</feature>
<feature type="coiled-coil region" evidence="1">
    <location>
        <begin position="124"/>
        <end position="161"/>
    </location>
</feature>
<evidence type="ECO:0000256" key="2">
    <source>
        <dbReference type="SAM" id="MobiDB-lite"/>
    </source>
</evidence>
<keyword evidence="1" id="KW-0175">Coiled coil</keyword>
<dbReference type="EMBL" id="MHKZ01000032">
    <property type="protein sequence ID" value="OGY99932.1"/>
    <property type="molecule type" value="Genomic_DNA"/>
</dbReference>
<evidence type="ECO:0000313" key="4">
    <source>
        <dbReference type="Proteomes" id="UP000176287"/>
    </source>
</evidence>
<sequence length="232" mass="27157">MPSEFKFELPDGKDQNSSISNQADPSPESENMLAQTPRVQEVIRELREKIEQKELSKTRPGRGEVPDWEKIYSFLEEEGFPAKRDKRGNAMEYSATDGTSIENKIINFWVHIGFMGGTPQFAWKKTLLEQATKYTNNVESIKELLETERHLDAEIELLEEIFRIIGASKVRRGNETIYVFSDGEIPLQRILDFFHYRNQTSLVKAHLKRTSDERREADLLREEGKNWWKKYD</sequence>
<protein>
    <submittedName>
        <fullName evidence="3">Uncharacterized protein</fullName>
    </submittedName>
</protein>
<gene>
    <name evidence="3" type="ORF">A3B13_01965</name>
</gene>